<dbReference type="Gene3D" id="3.30.9.10">
    <property type="entry name" value="D-Amino Acid Oxidase, subunit A, domain 2"/>
    <property type="match status" value="1"/>
</dbReference>
<proteinExistence type="predicted"/>
<dbReference type="Proteomes" id="UP000750502">
    <property type="component" value="Unassembled WGS sequence"/>
</dbReference>
<dbReference type="PANTHER" id="PTHR13847">
    <property type="entry name" value="SARCOSINE DEHYDROGENASE-RELATED"/>
    <property type="match status" value="1"/>
</dbReference>
<dbReference type="AlphaFoldDB" id="A0A9P7LI42"/>
<evidence type="ECO:0000313" key="4">
    <source>
        <dbReference type="Proteomes" id="UP000750502"/>
    </source>
</evidence>
<dbReference type="EMBL" id="JADFTT010000597">
    <property type="protein sequence ID" value="KAG5759920.1"/>
    <property type="molecule type" value="Genomic_DNA"/>
</dbReference>
<keyword evidence="1" id="KW-0472">Membrane</keyword>
<reference evidence="3" key="1">
    <citation type="journal article" date="2020" name="bioRxiv">
        <title>Historical genomics reveals the evolutionary mechanisms behind multiple outbreaks of the host-specific coffee wilt pathogen Fusarium xylarioides.</title>
        <authorList>
            <person name="Peck D."/>
            <person name="Nowell R.W."/>
            <person name="Flood J."/>
            <person name="Ryan M.J."/>
            <person name="Barraclough T.G."/>
        </authorList>
    </citation>
    <scope>NUCLEOTIDE SEQUENCE</scope>
    <source>
        <strain evidence="3">IMI 127659i</strain>
    </source>
</reference>
<organism evidence="3 4">
    <name type="scientific">Fusarium xylarioides</name>
    <dbReference type="NCBI Taxonomy" id="221167"/>
    <lineage>
        <taxon>Eukaryota</taxon>
        <taxon>Fungi</taxon>
        <taxon>Dikarya</taxon>
        <taxon>Ascomycota</taxon>
        <taxon>Pezizomycotina</taxon>
        <taxon>Sordariomycetes</taxon>
        <taxon>Hypocreomycetidae</taxon>
        <taxon>Hypocreales</taxon>
        <taxon>Nectriaceae</taxon>
        <taxon>Fusarium</taxon>
        <taxon>Fusarium fujikuroi species complex</taxon>
    </lineage>
</organism>
<protein>
    <recommendedName>
        <fullName evidence="2">FAD dependent oxidoreductase domain-containing protein</fullName>
    </recommendedName>
</protein>
<accession>A0A9P7LI42</accession>
<dbReference type="PANTHER" id="PTHR13847:SF185">
    <property type="entry name" value="FAD DEPENDENT OXIDOREDUCTASE SUPERFAMILY (AFU_ORTHOLOGUE AFUA_3G02360)"/>
    <property type="match status" value="1"/>
</dbReference>
<sequence>MEDNNAIVIVGAGCIGLCTAYQLSRSFGNEERKPSIIVVEAGDRPFAAASSACTGCFHYHFPGPLSKILSPLGQYSFDLWTQEAQNADFRLATGYRANSSYGICQGDGKSLDRLPDWIKTETCWDVDTQVLGDNRATVNPNGLGKWLTQQCLAKGVKIMTNSEVLGVELSTWNGVQAITLRTNGQQKTTVLCRQLLLACGPWTPAVYGRLFPSAPVHLQWTTNAGDWIICKNPCLATPESMAFVSFEPLIGEKFEFAGRDDGTIWVCGRRNFDATLPSPGQSDEPDKELIHGLSGYARKWLNWNRTRHEWHCDDVQILKQGRAFRPATQSGLPVMSEVKFSDITPKDAPLPTGIFVCWGHGSWGLTLGIGSGRVMSQLMRGETPDIDTSPYCLEQGTIPAGIHST</sequence>
<dbReference type="GO" id="GO:0042147">
    <property type="term" value="P:retrograde transport, endosome to Golgi"/>
    <property type="evidence" value="ECO:0007669"/>
    <property type="project" value="TreeGrafter"/>
</dbReference>
<dbReference type="SUPFAM" id="SSF51905">
    <property type="entry name" value="FAD/NAD(P)-binding domain"/>
    <property type="match status" value="1"/>
</dbReference>
<dbReference type="Pfam" id="PF01266">
    <property type="entry name" value="DAO"/>
    <property type="match status" value="1"/>
</dbReference>
<keyword evidence="4" id="KW-1185">Reference proteome</keyword>
<evidence type="ECO:0000256" key="1">
    <source>
        <dbReference type="SAM" id="Phobius"/>
    </source>
</evidence>
<dbReference type="GO" id="GO:0005829">
    <property type="term" value="C:cytosol"/>
    <property type="evidence" value="ECO:0007669"/>
    <property type="project" value="GOC"/>
</dbReference>
<keyword evidence="1" id="KW-1133">Transmembrane helix</keyword>
<dbReference type="GO" id="GO:0005770">
    <property type="term" value="C:late endosome"/>
    <property type="evidence" value="ECO:0007669"/>
    <property type="project" value="TreeGrafter"/>
</dbReference>
<evidence type="ECO:0000259" key="2">
    <source>
        <dbReference type="Pfam" id="PF01266"/>
    </source>
</evidence>
<gene>
    <name evidence="3" type="ORF">H9Q72_011965</name>
</gene>
<dbReference type="InterPro" id="IPR036188">
    <property type="entry name" value="FAD/NAD-bd_sf"/>
</dbReference>
<comment type="caution">
    <text evidence="3">The sequence shown here is derived from an EMBL/GenBank/DDBJ whole genome shotgun (WGS) entry which is preliminary data.</text>
</comment>
<feature type="domain" description="FAD dependent oxidoreductase" evidence="2">
    <location>
        <begin position="7"/>
        <end position="378"/>
    </location>
</feature>
<evidence type="ECO:0000313" key="3">
    <source>
        <dbReference type="EMBL" id="KAG5759920.1"/>
    </source>
</evidence>
<reference evidence="3" key="2">
    <citation type="submission" date="2020-10" db="EMBL/GenBank/DDBJ databases">
        <authorList>
            <person name="Peck L.D."/>
            <person name="Nowell R.W."/>
            <person name="Flood J."/>
            <person name="Ryan M.J."/>
            <person name="Barraclough T.G."/>
        </authorList>
    </citation>
    <scope>NUCLEOTIDE SEQUENCE</scope>
    <source>
        <strain evidence="3">IMI 127659i</strain>
    </source>
</reference>
<keyword evidence="1" id="KW-0812">Transmembrane</keyword>
<dbReference type="Gene3D" id="3.50.50.60">
    <property type="entry name" value="FAD/NAD(P)-binding domain"/>
    <property type="match status" value="2"/>
</dbReference>
<name>A0A9P7LI42_9HYPO</name>
<dbReference type="InterPro" id="IPR006076">
    <property type="entry name" value="FAD-dep_OxRdtase"/>
</dbReference>
<feature type="transmembrane region" description="Helical" evidence="1">
    <location>
        <begin position="6"/>
        <end position="23"/>
    </location>
</feature>
<dbReference type="OrthoDB" id="498204at2759"/>